<feature type="domain" description="YqaJ viral recombinase" evidence="1">
    <location>
        <begin position="5"/>
        <end position="116"/>
    </location>
</feature>
<reference evidence="2" key="1">
    <citation type="submission" date="2018-04" db="EMBL/GenBank/DDBJ databases">
        <title>Transcriptome of Schizaphis graminum biotype I.</title>
        <authorList>
            <person name="Scully E.D."/>
            <person name="Geib S.M."/>
            <person name="Palmer N.A."/>
            <person name="Koch K."/>
            <person name="Bradshaw J."/>
            <person name="Heng-Moss T."/>
            <person name="Sarath G."/>
        </authorList>
    </citation>
    <scope>NUCLEOTIDE SEQUENCE</scope>
</reference>
<dbReference type="InterPro" id="IPR019080">
    <property type="entry name" value="YqaJ_viral_recombinase"/>
</dbReference>
<dbReference type="CDD" id="cd22343">
    <property type="entry name" value="PDDEXK_lambda_exonuclease-like"/>
    <property type="match status" value="1"/>
</dbReference>
<dbReference type="InterPro" id="IPR011335">
    <property type="entry name" value="Restrct_endonuc-II-like"/>
</dbReference>
<dbReference type="Pfam" id="PF09588">
    <property type="entry name" value="YqaJ"/>
    <property type="match status" value="1"/>
</dbReference>
<protein>
    <recommendedName>
        <fullName evidence="1">YqaJ viral recombinase domain-containing protein</fullName>
    </recommendedName>
</protein>
<dbReference type="PANTHER" id="PTHR46609:SF8">
    <property type="entry name" value="YQAJ VIRAL RECOMBINASE DOMAIN-CONTAINING PROTEIN"/>
    <property type="match status" value="1"/>
</dbReference>
<organism evidence="2">
    <name type="scientific">Schizaphis graminum</name>
    <name type="common">Green bug aphid</name>
    <dbReference type="NCBI Taxonomy" id="13262"/>
    <lineage>
        <taxon>Eukaryota</taxon>
        <taxon>Metazoa</taxon>
        <taxon>Ecdysozoa</taxon>
        <taxon>Arthropoda</taxon>
        <taxon>Hexapoda</taxon>
        <taxon>Insecta</taxon>
        <taxon>Pterygota</taxon>
        <taxon>Neoptera</taxon>
        <taxon>Paraneoptera</taxon>
        <taxon>Hemiptera</taxon>
        <taxon>Sternorrhyncha</taxon>
        <taxon>Aphidomorpha</taxon>
        <taxon>Aphidoidea</taxon>
        <taxon>Aphididae</taxon>
        <taxon>Aphidini</taxon>
        <taxon>Schizaphis</taxon>
    </lineage>
</organism>
<dbReference type="InterPro" id="IPR051703">
    <property type="entry name" value="NF-kappa-B_Signaling_Reg"/>
</dbReference>
<dbReference type="SUPFAM" id="SSF52980">
    <property type="entry name" value="Restriction endonuclease-like"/>
    <property type="match status" value="1"/>
</dbReference>
<dbReference type="InterPro" id="IPR011604">
    <property type="entry name" value="PDDEXK-like_dom_sf"/>
</dbReference>
<proteinExistence type="predicted"/>
<dbReference type="EMBL" id="GGMR01009369">
    <property type="protein sequence ID" value="MBY21988.1"/>
    <property type="molecule type" value="Transcribed_RNA"/>
</dbReference>
<sequence>MLFGTFKGNASTRYGIENENIAKKQLEKVIEKEILPAGLIIDKKQPFLAVSPDGLIELDALVEIKCPASAKDFTPEDAIKNKKIKSCVIKNGNLFLNRNDNMYYYQIQGQLHVTDRMYCYFCIWTPKGSCIFISTIIY</sequence>
<dbReference type="AlphaFoldDB" id="A0A2S2NYF1"/>
<name>A0A2S2NYF1_SCHGA</name>
<dbReference type="GO" id="GO:0006281">
    <property type="term" value="P:DNA repair"/>
    <property type="evidence" value="ECO:0007669"/>
    <property type="project" value="UniProtKB-ARBA"/>
</dbReference>
<evidence type="ECO:0000259" key="1">
    <source>
        <dbReference type="Pfam" id="PF09588"/>
    </source>
</evidence>
<dbReference type="Gene3D" id="3.90.320.10">
    <property type="match status" value="1"/>
</dbReference>
<dbReference type="PANTHER" id="PTHR46609">
    <property type="entry name" value="EXONUCLEASE, PHAGE-TYPE/RECB, C-TERMINAL DOMAIN-CONTAINING PROTEIN"/>
    <property type="match status" value="1"/>
</dbReference>
<gene>
    <name evidence="2" type="ORF">g.78597</name>
</gene>
<accession>A0A2S2NYF1</accession>
<evidence type="ECO:0000313" key="2">
    <source>
        <dbReference type="EMBL" id="MBY21988.1"/>
    </source>
</evidence>